<organism evidence="1 2">
    <name type="scientific">Paraliobacillus quinghaiensis</name>
    <dbReference type="NCBI Taxonomy" id="470815"/>
    <lineage>
        <taxon>Bacteria</taxon>
        <taxon>Bacillati</taxon>
        <taxon>Bacillota</taxon>
        <taxon>Bacilli</taxon>
        <taxon>Bacillales</taxon>
        <taxon>Bacillaceae</taxon>
        <taxon>Paraliobacillus</taxon>
    </lineage>
</organism>
<evidence type="ECO:0000313" key="1">
    <source>
        <dbReference type="EMBL" id="GGM28901.1"/>
    </source>
</evidence>
<gene>
    <name evidence="1" type="ORF">GCM10011351_13650</name>
</gene>
<dbReference type="RefSeq" id="WP_117153995.1">
    <property type="nucleotide sequence ID" value="NZ_QJSH01000006.1"/>
</dbReference>
<evidence type="ECO:0008006" key="3">
    <source>
        <dbReference type="Google" id="ProtNLM"/>
    </source>
</evidence>
<dbReference type="EMBL" id="BMLG01000005">
    <property type="protein sequence ID" value="GGM28901.1"/>
    <property type="molecule type" value="Genomic_DNA"/>
</dbReference>
<keyword evidence="2" id="KW-1185">Reference proteome</keyword>
<dbReference type="AlphaFoldDB" id="A0A917TMH7"/>
<evidence type="ECO:0000313" key="2">
    <source>
        <dbReference type="Proteomes" id="UP000618460"/>
    </source>
</evidence>
<sequence length="1153" mass="132594">MNTIQDLHFGNAFLHAESKPVSLETVTLNEDTYFKIENYSQMNPFFMTVVSDADQWMFISSTGGLTCGRKNAESALFPYYTDDKIHDSIETTGPHTILIVNKDEKNYLWKPFSLHNSNVYKVTRNLYKNTTGNKIMFEEINHDLEVSYSYTWKSSDLFGFVKESNMVNLAESDVEIRVLDGIRNILPYGANTLLQDTKSTLVDGYKRCELVENAGLGIYTLSSILTDKAEPSESLKATTVWSKGLENPSYLLSEQQIKAFSKNEEVQTEVDVKGRRGSYYVADSILLKGHESKNWYIVAELNQNASKVEKLIKEIMENQSILQSIEADVAKGQYNLRKLVYNADGFQSTANEKASYRHFSNTLYNIMRGGIYADGYEIDREDFKAFVGNWNKEVYNKQLDFINKLPETINYNELLNLAAELNCKDFERLVFEYLPLTFSRRHGDPSRPWNKFNIEITKEDGGKELKFEGNWRDIFQNWEALSISYPAYTESIIAKFVNASTADGYNPYRITKDGIDWETLDPEDPWSNIGYWGDHQIIYLLKLMELSKSYNPEKLQDLLHKDIFVYANVPYRIKGFDALVEDPRNSIVYDDENEQRIENKTASIGSDGKLVYFEDEIYKVNLMEKLLVTVLAKFSNYVPEGGIWMNTQRPEWNDANNALVGNGLSMVTLYYMHRFQVYMSQLVNEIKEDSIEVSVEVLQMFQDTAKVLKDSEQYLGSEMSDDTRFDIVKTLGKIGETYRNSIYDNGFAGDKAALSMESLQEFIEVSMRHLKDSIKKNKRDDGLYHSYNLIRFDKENCSISYLYEMLEGQVSVLSSKALDAKETINVLDALKNSSMYREDQNSYMLYPNRELPKFLEKNVIPDEQVMSSSILQAELNKNLTRFIEKDVNGKYHFNGRFRNGEEIREALEATKEYKDKDIKVVEEIFTELFNHHAFTGRSGTFYKYEGLGSIYWHMVSKLVLATQENFEDVYCQKGMNEEAEALMNDYEALKDGIGLEKSPEEYGAFPTEAYSHTPGFAGVQQPGMTGQVKEDFISRLTELGVKVEEGLVHFKPVLLSKSEFLKETKLWSLPRNSNAADTETIQLDENSLGFTFCAVPVIYYLDDKKKIIVCYKDGTESIFEDEDTLDLVTSQTIFSREGKIDRIKVYIDGSKLK</sequence>
<reference evidence="1" key="1">
    <citation type="journal article" date="2014" name="Int. J. Syst. Evol. Microbiol.">
        <title>Complete genome sequence of Corynebacterium casei LMG S-19264T (=DSM 44701T), isolated from a smear-ripened cheese.</title>
        <authorList>
            <consortium name="US DOE Joint Genome Institute (JGI-PGF)"/>
            <person name="Walter F."/>
            <person name="Albersmeier A."/>
            <person name="Kalinowski J."/>
            <person name="Ruckert C."/>
        </authorList>
    </citation>
    <scope>NUCLEOTIDE SEQUENCE</scope>
    <source>
        <strain evidence="1">CGMCC 1.6333</strain>
    </source>
</reference>
<dbReference type="Proteomes" id="UP000618460">
    <property type="component" value="Unassembled WGS sequence"/>
</dbReference>
<proteinExistence type="predicted"/>
<protein>
    <recommendedName>
        <fullName evidence="3">Cellobiose phosphorylase</fullName>
    </recommendedName>
</protein>
<comment type="caution">
    <text evidence="1">The sequence shown here is derived from an EMBL/GenBank/DDBJ whole genome shotgun (WGS) entry which is preliminary data.</text>
</comment>
<accession>A0A917TMH7</accession>
<name>A0A917TMH7_9BACI</name>
<reference evidence="1" key="2">
    <citation type="submission" date="2020-09" db="EMBL/GenBank/DDBJ databases">
        <authorList>
            <person name="Sun Q."/>
            <person name="Zhou Y."/>
        </authorList>
    </citation>
    <scope>NUCLEOTIDE SEQUENCE</scope>
    <source>
        <strain evidence="1">CGMCC 1.6333</strain>
    </source>
</reference>
<dbReference type="OrthoDB" id="219241at2"/>